<feature type="compositionally biased region" description="Basic and acidic residues" evidence="1">
    <location>
        <begin position="1"/>
        <end position="12"/>
    </location>
</feature>
<feature type="region of interest" description="Disordered" evidence="1">
    <location>
        <begin position="1"/>
        <end position="50"/>
    </location>
</feature>
<evidence type="ECO:0000256" key="1">
    <source>
        <dbReference type="SAM" id="MobiDB-lite"/>
    </source>
</evidence>
<protein>
    <submittedName>
        <fullName evidence="2">Uncharacterized protein</fullName>
    </submittedName>
</protein>
<dbReference type="AlphaFoldDB" id="A0AAD8AH27"/>
<accession>A0AAD8AH27</accession>
<reference evidence="2" key="2">
    <citation type="submission" date="2023-05" db="EMBL/GenBank/DDBJ databases">
        <authorList>
            <person name="Fouks B."/>
        </authorList>
    </citation>
    <scope>NUCLEOTIDE SEQUENCE</scope>
    <source>
        <strain evidence="2">Stay&amp;Tobe</strain>
        <tissue evidence="2">Testes</tissue>
    </source>
</reference>
<dbReference type="EMBL" id="JASPKZ010000839">
    <property type="protein sequence ID" value="KAJ9599049.1"/>
    <property type="molecule type" value="Genomic_DNA"/>
</dbReference>
<gene>
    <name evidence="2" type="ORF">L9F63_010506</name>
</gene>
<feature type="compositionally biased region" description="Polar residues" evidence="1">
    <location>
        <begin position="13"/>
        <end position="43"/>
    </location>
</feature>
<feature type="compositionally biased region" description="Polar residues" evidence="1">
    <location>
        <begin position="76"/>
        <end position="120"/>
    </location>
</feature>
<feature type="non-terminal residue" evidence="2">
    <location>
        <position position="120"/>
    </location>
</feature>
<comment type="caution">
    <text evidence="2">The sequence shown here is derived from an EMBL/GenBank/DDBJ whole genome shotgun (WGS) entry which is preliminary data.</text>
</comment>
<evidence type="ECO:0000313" key="3">
    <source>
        <dbReference type="Proteomes" id="UP001233999"/>
    </source>
</evidence>
<name>A0AAD8AH27_DIPPU</name>
<feature type="non-terminal residue" evidence="2">
    <location>
        <position position="1"/>
    </location>
</feature>
<sequence>IFFKYSRTDTHSQDSSAGQTHLLTDSSAGVSPSQTHILNTSAGGSPGQTHLLKTLPLAVAQDRHTFSRLFHPRCSSPMTDTHSQDSSAGGSPGQTHHSQDSSAGGSPGQTHIPQDSSAWR</sequence>
<organism evidence="2 3">
    <name type="scientific">Diploptera punctata</name>
    <name type="common">Pacific beetle cockroach</name>
    <dbReference type="NCBI Taxonomy" id="6984"/>
    <lineage>
        <taxon>Eukaryota</taxon>
        <taxon>Metazoa</taxon>
        <taxon>Ecdysozoa</taxon>
        <taxon>Arthropoda</taxon>
        <taxon>Hexapoda</taxon>
        <taxon>Insecta</taxon>
        <taxon>Pterygota</taxon>
        <taxon>Neoptera</taxon>
        <taxon>Polyneoptera</taxon>
        <taxon>Dictyoptera</taxon>
        <taxon>Blattodea</taxon>
        <taxon>Blaberoidea</taxon>
        <taxon>Blaberidae</taxon>
        <taxon>Diplopterinae</taxon>
        <taxon>Diploptera</taxon>
    </lineage>
</organism>
<reference evidence="2" key="1">
    <citation type="journal article" date="2023" name="IScience">
        <title>Live-bearing cockroach genome reveals convergent evolutionary mechanisms linked to viviparity in insects and beyond.</title>
        <authorList>
            <person name="Fouks B."/>
            <person name="Harrison M.C."/>
            <person name="Mikhailova A.A."/>
            <person name="Marchal E."/>
            <person name="English S."/>
            <person name="Carruthers M."/>
            <person name="Jennings E.C."/>
            <person name="Chiamaka E.L."/>
            <person name="Frigard R.A."/>
            <person name="Pippel M."/>
            <person name="Attardo G.M."/>
            <person name="Benoit J.B."/>
            <person name="Bornberg-Bauer E."/>
            <person name="Tobe S.S."/>
        </authorList>
    </citation>
    <scope>NUCLEOTIDE SEQUENCE</scope>
    <source>
        <strain evidence="2">Stay&amp;Tobe</strain>
    </source>
</reference>
<dbReference type="Proteomes" id="UP001233999">
    <property type="component" value="Unassembled WGS sequence"/>
</dbReference>
<proteinExistence type="predicted"/>
<keyword evidence="3" id="KW-1185">Reference proteome</keyword>
<feature type="region of interest" description="Disordered" evidence="1">
    <location>
        <begin position="68"/>
        <end position="120"/>
    </location>
</feature>
<evidence type="ECO:0000313" key="2">
    <source>
        <dbReference type="EMBL" id="KAJ9599049.1"/>
    </source>
</evidence>